<reference evidence="2" key="1">
    <citation type="journal article" date="2018" name="Int. J. Syst. Evol. Microbiol.">
        <title>Jatrophihabitans telluris sp. nov., isolated from sediment soil of lava forest wetlands and the emended description of the genus Jatrophihabitans.</title>
        <authorList>
            <person name="Lee K.C."/>
            <person name="Suh M.K."/>
            <person name="Eom M.K."/>
            <person name="Kim K.K."/>
            <person name="Kim J.S."/>
            <person name="Kim D.S."/>
            <person name="Ko S.H."/>
            <person name="Shin Y.K."/>
            <person name="Lee J.S."/>
        </authorList>
    </citation>
    <scope>NUCLEOTIDE SEQUENCE</scope>
    <source>
        <strain evidence="2">N237</strain>
    </source>
</reference>
<evidence type="ECO:0000256" key="1">
    <source>
        <dbReference type="SAM" id="Phobius"/>
    </source>
</evidence>
<proteinExistence type="predicted"/>
<keyword evidence="1" id="KW-0812">Transmembrane</keyword>
<feature type="transmembrane region" description="Helical" evidence="1">
    <location>
        <begin position="6"/>
        <end position="25"/>
    </location>
</feature>
<organism evidence="2 3">
    <name type="scientific">Jatrophihabitans telluris</name>
    <dbReference type="NCBI Taxonomy" id="2038343"/>
    <lineage>
        <taxon>Bacteria</taxon>
        <taxon>Bacillati</taxon>
        <taxon>Actinomycetota</taxon>
        <taxon>Actinomycetes</taxon>
        <taxon>Jatrophihabitantales</taxon>
        <taxon>Jatrophihabitantaceae</taxon>
        <taxon>Jatrophihabitans</taxon>
    </lineage>
</organism>
<dbReference type="RefSeq" id="WP_249769344.1">
    <property type="nucleotide sequence ID" value="NZ_CP097332.1"/>
</dbReference>
<protein>
    <recommendedName>
        <fullName evidence="4">Integral membrane protein</fullName>
    </recommendedName>
</protein>
<name>A0ABY4QVD3_9ACTN</name>
<evidence type="ECO:0000313" key="3">
    <source>
        <dbReference type="Proteomes" id="UP001056336"/>
    </source>
</evidence>
<evidence type="ECO:0008006" key="4">
    <source>
        <dbReference type="Google" id="ProtNLM"/>
    </source>
</evidence>
<sequence>MRAGGVIGLSLRVLVAAGLLVDAVIHLQLAPIYQLAAPGGIGQGNLFRIESVAAILAALYVLARGSRVAFAAAFLVAGGGLAAVLLYRYVQVPALGPIPAMYEPLWFAKKTATAVAEAAASAAAVAGLLRTWQSTSTD</sequence>
<feature type="transmembrane region" description="Helical" evidence="1">
    <location>
        <begin position="46"/>
        <end position="63"/>
    </location>
</feature>
<feature type="transmembrane region" description="Helical" evidence="1">
    <location>
        <begin position="69"/>
        <end position="90"/>
    </location>
</feature>
<keyword evidence="1" id="KW-1133">Transmembrane helix</keyword>
<reference evidence="2" key="2">
    <citation type="submission" date="2022-05" db="EMBL/GenBank/DDBJ databases">
        <authorList>
            <person name="Kim J.-S."/>
            <person name="Lee K."/>
            <person name="Suh M."/>
            <person name="Eom M."/>
            <person name="Kim J.-S."/>
            <person name="Kim D.-S."/>
            <person name="Ko S.-H."/>
            <person name="Shin Y."/>
            <person name="Lee J.-S."/>
        </authorList>
    </citation>
    <scope>NUCLEOTIDE SEQUENCE</scope>
    <source>
        <strain evidence="2">N237</strain>
    </source>
</reference>
<accession>A0ABY4QVD3</accession>
<dbReference type="EMBL" id="CP097332">
    <property type="protein sequence ID" value="UQX86934.1"/>
    <property type="molecule type" value="Genomic_DNA"/>
</dbReference>
<keyword evidence="1" id="KW-0472">Membrane</keyword>
<gene>
    <name evidence="2" type="ORF">M6D93_11520</name>
</gene>
<feature type="transmembrane region" description="Helical" evidence="1">
    <location>
        <begin position="111"/>
        <end position="132"/>
    </location>
</feature>
<dbReference type="Proteomes" id="UP001056336">
    <property type="component" value="Chromosome"/>
</dbReference>
<evidence type="ECO:0000313" key="2">
    <source>
        <dbReference type="EMBL" id="UQX86934.1"/>
    </source>
</evidence>
<keyword evidence="3" id="KW-1185">Reference proteome</keyword>